<evidence type="ECO:0000256" key="6">
    <source>
        <dbReference type="ARBA" id="ARBA00022679"/>
    </source>
</evidence>
<dbReference type="Proteomes" id="UP001174136">
    <property type="component" value="Unassembled WGS sequence"/>
</dbReference>
<evidence type="ECO:0000256" key="15">
    <source>
        <dbReference type="ARBA" id="ARBA00031107"/>
    </source>
</evidence>
<dbReference type="GO" id="GO:0012505">
    <property type="term" value="C:endomembrane system"/>
    <property type="evidence" value="ECO:0007669"/>
    <property type="project" value="UniProtKB-SubCell"/>
</dbReference>
<dbReference type="PROSITE" id="PS00518">
    <property type="entry name" value="ZF_RING_1"/>
    <property type="match status" value="1"/>
</dbReference>
<protein>
    <recommendedName>
        <fullName evidence="5">E3 ubiquitin-protein ligase RNF170</fullName>
        <ecNumber evidence="4">2.3.2.27</ecNumber>
    </recommendedName>
    <alternativeName>
        <fullName evidence="15">RING finger protein 170</fullName>
    </alternativeName>
    <alternativeName>
        <fullName evidence="14">RING-type E3 ubiquitin transferase RNF170</fullName>
    </alternativeName>
</protein>
<evidence type="ECO:0000256" key="9">
    <source>
        <dbReference type="ARBA" id="ARBA00022771"/>
    </source>
</evidence>
<keyword evidence="12 17" id="KW-1133">Transmembrane helix</keyword>
<feature type="transmembrane region" description="Helical" evidence="17">
    <location>
        <begin position="220"/>
        <end position="244"/>
    </location>
</feature>
<evidence type="ECO:0000256" key="7">
    <source>
        <dbReference type="ARBA" id="ARBA00022692"/>
    </source>
</evidence>
<dbReference type="Pfam" id="PF06803">
    <property type="entry name" value="DUF1232"/>
    <property type="match status" value="1"/>
</dbReference>
<keyword evidence="13 17" id="KW-0472">Membrane</keyword>
<proteinExistence type="predicted"/>
<evidence type="ECO:0000256" key="12">
    <source>
        <dbReference type="ARBA" id="ARBA00022989"/>
    </source>
</evidence>
<reference evidence="19" key="1">
    <citation type="journal article" date="2023" name="Front. Mar. Sci.">
        <title>A new Merluccius polli reference genome to investigate the effects of global change in West African waters.</title>
        <authorList>
            <person name="Mateo J.L."/>
            <person name="Blanco-Fernandez C."/>
            <person name="Garcia-Vazquez E."/>
            <person name="Machado-Schiaffino G."/>
        </authorList>
    </citation>
    <scope>NUCLEOTIDE SEQUENCE</scope>
    <source>
        <strain evidence="19">C29</strain>
        <tissue evidence="19">Fin</tissue>
    </source>
</reference>
<dbReference type="CDD" id="cd16553">
    <property type="entry name" value="RING-HC_RNF170"/>
    <property type="match status" value="1"/>
</dbReference>
<evidence type="ECO:0000256" key="10">
    <source>
        <dbReference type="ARBA" id="ARBA00022786"/>
    </source>
</evidence>
<keyword evidence="7 17" id="KW-0812">Transmembrane</keyword>
<evidence type="ECO:0000256" key="14">
    <source>
        <dbReference type="ARBA" id="ARBA00030110"/>
    </source>
</evidence>
<accession>A0AA47NWM0</accession>
<dbReference type="PANTHER" id="PTHR22894:SF1">
    <property type="entry name" value="E3 UBIQUITIN-PROTEIN LIGASE RNF170"/>
    <property type="match status" value="1"/>
</dbReference>
<dbReference type="InterPro" id="IPR038896">
    <property type="entry name" value="RNF170"/>
</dbReference>
<feature type="transmembrane region" description="Helical" evidence="17">
    <location>
        <begin position="28"/>
        <end position="47"/>
    </location>
</feature>
<dbReference type="InterPro" id="IPR018957">
    <property type="entry name" value="Znf_C3HC4_RING-type"/>
</dbReference>
<keyword evidence="8" id="KW-0479">Metal-binding</keyword>
<keyword evidence="6" id="KW-0808">Transferase</keyword>
<comment type="subcellular location">
    <subcellularLocation>
        <location evidence="2">Endomembrane system</location>
        <topology evidence="2">Multi-pass membrane protein</topology>
    </subcellularLocation>
</comment>
<evidence type="ECO:0000256" key="3">
    <source>
        <dbReference type="ARBA" id="ARBA00004906"/>
    </source>
</evidence>
<evidence type="ECO:0000256" key="4">
    <source>
        <dbReference type="ARBA" id="ARBA00012483"/>
    </source>
</evidence>
<name>A0AA47NWM0_MERPO</name>
<keyword evidence="20" id="KW-1185">Reference proteome</keyword>
<dbReference type="PROSITE" id="PS50089">
    <property type="entry name" value="ZF_RING_2"/>
    <property type="match status" value="1"/>
</dbReference>
<organism evidence="19 20">
    <name type="scientific">Merluccius polli</name>
    <name type="common">Benguela hake</name>
    <name type="synonym">Merluccius cadenati</name>
    <dbReference type="NCBI Taxonomy" id="89951"/>
    <lineage>
        <taxon>Eukaryota</taxon>
        <taxon>Metazoa</taxon>
        <taxon>Chordata</taxon>
        <taxon>Craniata</taxon>
        <taxon>Vertebrata</taxon>
        <taxon>Euteleostomi</taxon>
        <taxon>Actinopterygii</taxon>
        <taxon>Neopterygii</taxon>
        <taxon>Teleostei</taxon>
        <taxon>Neoteleostei</taxon>
        <taxon>Acanthomorphata</taxon>
        <taxon>Zeiogadaria</taxon>
        <taxon>Gadariae</taxon>
        <taxon>Gadiformes</taxon>
        <taxon>Gadoidei</taxon>
        <taxon>Merlucciidae</taxon>
        <taxon>Merluccius</taxon>
    </lineage>
</organism>
<evidence type="ECO:0000256" key="11">
    <source>
        <dbReference type="ARBA" id="ARBA00022833"/>
    </source>
</evidence>
<dbReference type="InterPro" id="IPR001841">
    <property type="entry name" value="Znf_RING"/>
</dbReference>
<evidence type="ECO:0000313" key="20">
    <source>
        <dbReference type="Proteomes" id="UP001174136"/>
    </source>
</evidence>
<gene>
    <name evidence="19" type="primary">rnf170</name>
    <name evidence="19" type="ORF">N1851_024700</name>
</gene>
<dbReference type="Gene3D" id="3.30.40.10">
    <property type="entry name" value="Zinc/RING finger domain, C3HC4 (zinc finger)"/>
    <property type="match status" value="1"/>
</dbReference>
<dbReference type="SMART" id="SM00184">
    <property type="entry name" value="RING"/>
    <property type="match status" value="1"/>
</dbReference>
<evidence type="ECO:0000256" key="8">
    <source>
        <dbReference type="ARBA" id="ARBA00022723"/>
    </source>
</evidence>
<keyword evidence="11" id="KW-0862">Zinc</keyword>
<dbReference type="EMBL" id="JAOPHQ010004575">
    <property type="protein sequence ID" value="KAK0138757.1"/>
    <property type="molecule type" value="Genomic_DNA"/>
</dbReference>
<dbReference type="PANTHER" id="PTHR22894">
    <property type="entry name" value="RING-TYPE DOMAIN-CONTAINING PROTEIN"/>
    <property type="match status" value="1"/>
</dbReference>
<feature type="domain" description="RING-type" evidence="18">
    <location>
        <begin position="91"/>
        <end position="134"/>
    </location>
</feature>
<sequence length="290" mass="33355">MEDGHCGGDLEYLIQDEDTLIEGVSNQVLFVVVLSFTFLGGLLTLLCREEHQDIHPENQEHVRAVREQLQSEQDENPPAEARQQFYTDMSCPVCLQQAVLPVETNCGHLFCGPCIIAYWRYGTWLGAIHCPICRQMLHSYLAHCLEAYSIGELGMIRVTLLFPLFQEHDSPQRVQDGEAVPQLIHRDVNDYNRRFSGQPRSLMDRLRDVPTLLRHAFRELFSMGGLFWMFRIRILLCLVGALTYLVSPLDFLPEALFGLLGFMDDFLVILLLFVYISIMYREVVTQRLNG</sequence>
<evidence type="ECO:0000256" key="1">
    <source>
        <dbReference type="ARBA" id="ARBA00000900"/>
    </source>
</evidence>
<evidence type="ECO:0000256" key="5">
    <source>
        <dbReference type="ARBA" id="ARBA00014068"/>
    </source>
</evidence>
<dbReference type="AlphaFoldDB" id="A0AA47NWM0"/>
<comment type="catalytic activity">
    <reaction evidence="1">
        <text>S-ubiquitinyl-[E2 ubiquitin-conjugating enzyme]-L-cysteine + [acceptor protein]-L-lysine = [E2 ubiquitin-conjugating enzyme]-L-cysteine + N(6)-ubiquitinyl-[acceptor protein]-L-lysine.</text>
        <dbReference type="EC" id="2.3.2.27"/>
    </reaction>
</comment>
<dbReference type="GO" id="GO:0061630">
    <property type="term" value="F:ubiquitin protein ligase activity"/>
    <property type="evidence" value="ECO:0007669"/>
    <property type="project" value="UniProtKB-EC"/>
</dbReference>
<dbReference type="EC" id="2.3.2.27" evidence="4"/>
<feature type="transmembrane region" description="Helical" evidence="17">
    <location>
        <begin position="256"/>
        <end position="278"/>
    </location>
</feature>
<dbReference type="InterPro" id="IPR013083">
    <property type="entry name" value="Znf_RING/FYVE/PHD"/>
</dbReference>
<dbReference type="InterPro" id="IPR010652">
    <property type="entry name" value="DUF1232"/>
</dbReference>
<evidence type="ECO:0000256" key="13">
    <source>
        <dbReference type="ARBA" id="ARBA00023136"/>
    </source>
</evidence>
<dbReference type="GO" id="GO:0008270">
    <property type="term" value="F:zinc ion binding"/>
    <property type="evidence" value="ECO:0007669"/>
    <property type="project" value="UniProtKB-KW"/>
</dbReference>
<keyword evidence="9 16" id="KW-0863">Zinc-finger</keyword>
<dbReference type="Pfam" id="PF00097">
    <property type="entry name" value="zf-C3HC4"/>
    <property type="match status" value="1"/>
</dbReference>
<evidence type="ECO:0000256" key="17">
    <source>
        <dbReference type="SAM" id="Phobius"/>
    </source>
</evidence>
<dbReference type="InterPro" id="IPR017907">
    <property type="entry name" value="Znf_RING_CS"/>
</dbReference>
<keyword evidence="10" id="KW-0833">Ubl conjugation pathway</keyword>
<evidence type="ECO:0000313" key="19">
    <source>
        <dbReference type="EMBL" id="KAK0138757.1"/>
    </source>
</evidence>
<evidence type="ECO:0000259" key="18">
    <source>
        <dbReference type="PROSITE" id="PS50089"/>
    </source>
</evidence>
<comment type="caution">
    <text evidence="19">The sequence shown here is derived from an EMBL/GenBank/DDBJ whole genome shotgun (WGS) entry which is preliminary data.</text>
</comment>
<dbReference type="SUPFAM" id="SSF57850">
    <property type="entry name" value="RING/U-box"/>
    <property type="match status" value="1"/>
</dbReference>
<evidence type="ECO:0000256" key="2">
    <source>
        <dbReference type="ARBA" id="ARBA00004127"/>
    </source>
</evidence>
<evidence type="ECO:0000256" key="16">
    <source>
        <dbReference type="PROSITE-ProRule" id="PRU00175"/>
    </source>
</evidence>
<comment type="pathway">
    <text evidence="3">Protein modification; protein ubiquitination.</text>
</comment>